<organism evidence="2 3">
    <name type="scientific">Streptomyces xiangluensis</name>
    <dbReference type="NCBI Taxonomy" id="2665720"/>
    <lineage>
        <taxon>Bacteria</taxon>
        <taxon>Bacillati</taxon>
        <taxon>Actinomycetota</taxon>
        <taxon>Actinomycetes</taxon>
        <taxon>Kitasatosporales</taxon>
        <taxon>Streptomycetaceae</taxon>
        <taxon>Streptomyces</taxon>
    </lineage>
</organism>
<reference evidence="3" key="1">
    <citation type="journal article" date="2019" name="Int. J. Syst. Evol. Microbiol.">
        <title>The Global Catalogue of Microorganisms (GCM) 10K type strain sequencing project: providing services to taxonomists for standard genome sequencing and annotation.</title>
        <authorList>
            <consortium name="The Broad Institute Genomics Platform"/>
            <consortium name="The Broad Institute Genome Sequencing Center for Infectious Disease"/>
            <person name="Wu L."/>
            <person name="Ma J."/>
        </authorList>
    </citation>
    <scope>NUCLEOTIDE SEQUENCE [LARGE SCALE GENOMIC DNA]</scope>
    <source>
        <strain evidence="3">DT43</strain>
    </source>
</reference>
<sequence length="327" mass="34729">MGAGWVAGVTRARALRTRCLGADGVRNVAGSPTLDDALRYLAATAYRHDVTPGAAPAEAQRAVSATLLWHLRVLAGWQPATGTDAIRALAAGFEISNTEHQLRSLSAETPSPAPVEPRHAGTERLHPSPYRLGALAIAWPRLARTRTPSELRSALAASVWGDPGGDSPAAVATGMRVSAALRLATAVPDAARWAAARLALLFGREVFVVGRRMPDVSARRAARLLGPRAVRAGSYADFRQALPATAQWLLKDIDEAADLWRAEGRWWEGVERDGRELLRRSHFGPQPVVGAVALLSADAWRTRGALELAARGGGPGDWSAEVLDAPG</sequence>
<name>A0ABV8YGE7_9ACTN</name>
<evidence type="ECO:0000313" key="2">
    <source>
        <dbReference type="EMBL" id="MFC4463622.1"/>
    </source>
</evidence>
<dbReference type="EMBL" id="JBHSFG010000006">
    <property type="protein sequence ID" value="MFC4463622.1"/>
    <property type="molecule type" value="Genomic_DNA"/>
</dbReference>
<dbReference type="RefSeq" id="WP_386337005.1">
    <property type="nucleotide sequence ID" value="NZ_JBHSFG010000006.1"/>
</dbReference>
<protein>
    <submittedName>
        <fullName evidence="2">V-type ATPase subunit</fullName>
    </submittedName>
</protein>
<evidence type="ECO:0000313" key="3">
    <source>
        <dbReference type="Proteomes" id="UP001596012"/>
    </source>
</evidence>
<accession>A0ABV8YGE7</accession>
<feature type="compositionally biased region" description="Basic and acidic residues" evidence="1">
    <location>
        <begin position="116"/>
        <end position="125"/>
    </location>
</feature>
<dbReference type="InterPro" id="IPR002843">
    <property type="entry name" value="ATPase_V0-cplx_csu/dsu"/>
</dbReference>
<dbReference type="Proteomes" id="UP001596012">
    <property type="component" value="Unassembled WGS sequence"/>
</dbReference>
<gene>
    <name evidence="2" type="ORF">ACFPH6_03220</name>
</gene>
<dbReference type="Pfam" id="PF01992">
    <property type="entry name" value="vATP-synt_AC39"/>
    <property type="match status" value="1"/>
</dbReference>
<feature type="region of interest" description="Disordered" evidence="1">
    <location>
        <begin position="104"/>
        <end position="125"/>
    </location>
</feature>
<comment type="caution">
    <text evidence="2">The sequence shown here is derived from an EMBL/GenBank/DDBJ whole genome shotgun (WGS) entry which is preliminary data.</text>
</comment>
<dbReference type="SUPFAM" id="SSF103486">
    <property type="entry name" value="V-type ATP synthase subunit C"/>
    <property type="match status" value="1"/>
</dbReference>
<keyword evidence="3" id="KW-1185">Reference proteome</keyword>
<proteinExistence type="predicted"/>
<evidence type="ECO:0000256" key="1">
    <source>
        <dbReference type="SAM" id="MobiDB-lite"/>
    </source>
</evidence>
<dbReference type="InterPro" id="IPR036079">
    <property type="entry name" value="ATPase_csu/dsu_sf"/>
</dbReference>